<dbReference type="AlphaFoldDB" id="A0A5B7IXY3"/>
<protein>
    <submittedName>
        <fullName evidence="1">Uncharacterized protein</fullName>
    </submittedName>
</protein>
<dbReference type="Proteomes" id="UP000324222">
    <property type="component" value="Unassembled WGS sequence"/>
</dbReference>
<name>A0A5B7IXY3_PORTR</name>
<sequence>MGRLTFGHTIGAYFAHRRLSYGPMSLRMNKRRRRRRVRGRKEATTTWA</sequence>
<proteinExistence type="predicted"/>
<comment type="caution">
    <text evidence="1">The sequence shown here is derived from an EMBL/GenBank/DDBJ whole genome shotgun (WGS) entry which is preliminary data.</text>
</comment>
<organism evidence="1 2">
    <name type="scientific">Portunus trituberculatus</name>
    <name type="common">Swimming crab</name>
    <name type="synonym">Neptunus trituberculatus</name>
    <dbReference type="NCBI Taxonomy" id="210409"/>
    <lineage>
        <taxon>Eukaryota</taxon>
        <taxon>Metazoa</taxon>
        <taxon>Ecdysozoa</taxon>
        <taxon>Arthropoda</taxon>
        <taxon>Crustacea</taxon>
        <taxon>Multicrustacea</taxon>
        <taxon>Malacostraca</taxon>
        <taxon>Eumalacostraca</taxon>
        <taxon>Eucarida</taxon>
        <taxon>Decapoda</taxon>
        <taxon>Pleocyemata</taxon>
        <taxon>Brachyura</taxon>
        <taxon>Eubrachyura</taxon>
        <taxon>Portunoidea</taxon>
        <taxon>Portunidae</taxon>
        <taxon>Portuninae</taxon>
        <taxon>Portunus</taxon>
    </lineage>
</organism>
<gene>
    <name evidence="1" type="ORF">E2C01_084312</name>
</gene>
<reference evidence="1 2" key="1">
    <citation type="submission" date="2019-05" db="EMBL/GenBank/DDBJ databases">
        <title>Another draft genome of Portunus trituberculatus and its Hox gene families provides insights of decapod evolution.</title>
        <authorList>
            <person name="Jeong J.-H."/>
            <person name="Song I."/>
            <person name="Kim S."/>
            <person name="Choi T."/>
            <person name="Kim D."/>
            <person name="Ryu S."/>
            <person name="Kim W."/>
        </authorList>
    </citation>
    <scope>NUCLEOTIDE SEQUENCE [LARGE SCALE GENOMIC DNA]</scope>
    <source>
        <tissue evidence="1">Muscle</tissue>
    </source>
</reference>
<evidence type="ECO:0000313" key="2">
    <source>
        <dbReference type="Proteomes" id="UP000324222"/>
    </source>
</evidence>
<dbReference type="EMBL" id="VSRR010080816">
    <property type="protein sequence ID" value="MPC89370.1"/>
    <property type="molecule type" value="Genomic_DNA"/>
</dbReference>
<keyword evidence="2" id="KW-1185">Reference proteome</keyword>
<evidence type="ECO:0000313" key="1">
    <source>
        <dbReference type="EMBL" id="MPC89370.1"/>
    </source>
</evidence>
<accession>A0A5B7IXY3</accession>